<name>A0A498IE45_MALDO</name>
<protein>
    <recommendedName>
        <fullName evidence="3">AAA ATPase AAA+ lid domain-containing protein</fullName>
    </recommendedName>
</protein>
<evidence type="ECO:0000313" key="1">
    <source>
        <dbReference type="EMBL" id="RXH79453.1"/>
    </source>
</evidence>
<reference evidence="1 2" key="1">
    <citation type="submission" date="2018-10" db="EMBL/GenBank/DDBJ databases">
        <title>A high-quality apple genome assembly.</title>
        <authorList>
            <person name="Hu J."/>
        </authorList>
    </citation>
    <scope>NUCLEOTIDE SEQUENCE [LARGE SCALE GENOMIC DNA]</scope>
    <source>
        <strain evidence="2">cv. HFTH1</strain>
        <tissue evidence="1">Young leaf</tissue>
    </source>
</reference>
<comment type="caution">
    <text evidence="1">The sequence shown here is derived from an EMBL/GenBank/DDBJ whole genome shotgun (WGS) entry which is preliminary data.</text>
</comment>
<gene>
    <name evidence="1" type="ORF">DVH24_040600</name>
</gene>
<organism evidence="1 2">
    <name type="scientific">Malus domestica</name>
    <name type="common">Apple</name>
    <name type="synonym">Pyrus malus</name>
    <dbReference type="NCBI Taxonomy" id="3750"/>
    <lineage>
        <taxon>Eukaryota</taxon>
        <taxon>Viridiplantae</taxon>
        <taxon>Streptophyta</taxon>
        <taxon>Embryophyta</taxon>
        <taxon>Tracheophyta</taxon>
        <taxon>Spermatophyta</taxon>
        <taxon>Magnoliopsida</taxon>
        <taxon>eudicotyledons</taxon>
        <taxon>Gunneridae</taxon>
        <taxon>Pentapetalae</taxon>
        <taxon>rosids</taxon>
        <taxon>fabids</taxon>
        <taxon>Rosales</taxon>
        <taxon>Rosaceae</taxon>
        <taxon>Amygdaloideae</taxon>
        <taxon>Maleae</taxon>
        <taxon>Malus</taxon>
    </lineage>
</organism>
<accession>A0A498IE45</accession>
<keyword evidence="2" id="KW-1185">Reference proteome</keyword>
<proteinExistence type="predicted"/>
<dbReference type="STRING" id="3750.A0A498IE45"/>
<dbReference type="EMBL" id="RDQH01000339">
    <property type="protein sequence ID" value="RXH79453.1"/>
    <property type="molecule type" value="Genomic_DNA"/>
</dbReference>
<dbReference type="Proteomes" id="UP000290289">
    <property type="component" value="Chromosome 13"/>
</dbReference>
<dbReference type="AlphaFoldDB" id="A0A498IE45"/>
<sequence length="115" mass="13057">MLELQREQDERIASQLFTLLDSNQDVLSILTTPAEEERFQILKVRAMLSKFCKRYYGLTFSCSLNSKYNSVNECSALHKKVPLDTNVDLHGIAASCNGFVGADLKHYVVRLLCLQ</sequence>
<evidence type="ECO:0008006" key="3">
    <source>
        <dbReference type="Google" id="ProtNLM"/>
    </source>
</evidence>
<evidence type="ECO:0000313" key="2">
    <source>
        <dbReference type="Proteomes" id="UP000290289"/>
    </source>
</evidence>
<dbReference type="Gene3D" id="1.10.8.60">
    <property type="match status" value="1"/>
</dbReference>